<dbReference type="RefSeq" id="WP_379597344.1">
    <property type="nucleotide sequence ID" value="NZ_JBHRTN010000014.1"/>
</dbReference>
<accession>A0ABV7G4P7</accession>
<protein>
    <submittedName>
        <fullName evidence="1">Uncharacterized protein</fullName>
    </submittedName>
</protein>
<comment type="caution">
    <text evidence="1">The sequence shown here is derived from an EMBL/GenBank/DDBJ whole genome shotgun (WGS) entry which is preliminary data.</text>
</comment>
<evidence type="ECO:0000313" key="1">
    <source>
        <dbReference type="EMBL" id="MFC3126175.1"/>
    </source>
</evidence>
<dbReference type="Proteomes" id="UP001595593">
    <property type="component" value="Unassembled WGS sequence"/>
</dbReference>
<proteinExistence type="predicted"/>
<dbReference type="EMBL" id="JBHRTN010000014">
    <property type="protein sequence ID" value="MFC3126175.1"/>
    <property type="molecule type" value="Genomic_DNA"/>
</dbReference>
<keyword evidence="2" id="KW-1185">Reference proteome</keyword>
<reference evidence="2" key="1">
    <citation type="journal article" date="2019" name="Int. J. Syst. Evol. Microbiol.">
        <title>The Global Catalogue of Microorganisms (GCM) 10K type strain sequencing project: providing services to taxonomists for standard genome sequencing and annotation.</title>
        <authorList>
            <consortium name="The Broad Institute Genomics Platform"/>
            <consortium name="The Broad Institute Genome Sequencing Center for Infectious Disease"/>
            <person name="Wu L."/>
            <person name="Ma J."/>
        </authorList>
    </citation>
    <scope>NUCLEOTIDE SEQUENCE [LARGE SCALE GENOMIC DNA]</scope>
    <source>
        <strain evidence="2">KCTC 52094</strain>
    </source>
</reference>
<name>A0ABV7G4P7_9PROT</name>
<evidence type="ECO:0000313" key="2">
    <source>
        <dbReference type="Proteomes" id="UP001595593"/>
    </source>
</evidence>
<gene>
    <name evidence="1" type="ORF">ACFOD4_13990</name>
</gene>
<sequence>MTAQLLVPRFVAPHFIEIDGSTDLPGPVRRACAFTTAAPGWPRDKNGATHRHECRLSSASGRWQDGGAVHWHTETQDLATGHRSTATGEATALTQAIAAALAAAHAPPGGAEAATDRVLCLAPDFVAMQREPGLPPVWCCAHLTALGTVPLDRPWTHLQTAFIRAWPGGRGQAFRGEMETLPFSALAMAGNSQADRVRDVVYWAADSLPEAVERFRALVFAPRGAMHR</sequence>
<organism evidence="1 2">
    <name type="scientific">Teichococcus globiformis</name>
    <dbReference type="NCBI Taxonomy" id="2307229"/>
    <lineage>
        <taxon>Bacteria</taxon>
        <taxon>Pseudomonadati</taxon>
        <taxon>Pseudomonadota</taxon>
        <taxon>Alphaproteobacteria</taxon>
        <taxon>Acetobacterales</taxon>
        <taxon>Roseomonadaceae</taxon>
        <taxon>Roseomonas</taxon>
    </lineage>
</organism>